<protein>
    <submittedName>
        <fullName evidence="1">Uncharacterized protein</fullName>
    </submittedName>
</protein>
<evidence type="ECO:0000313" key="1">
    <source>
        <dbReference type="EMBL" id="QDV25106.1"/>
    </source>
</evidence>
<proteinExistence type="predicted"/>
<evidence type="ECO:0000313" key="2">
    <source>
        <dbReference type="Proteomes" id="UP000318017"/>
    </source>
</evidence>
<name>A0A518G944_9BACT</name>
<gene>
    <name evidence="1" type="ORF">Q31a_34290</name>
</gene>
<keyword evidence="2" id="KW-1185">Reference proteome</keyword>
<sequence>MSSTALQLHSLFGRQWPAVLHLLLADISVAWSGGLATSVELMQISVDTGNRQRTVSHRKSTSLGWRNGLKRAYCSSGTQLTRCPQWAASVSIWPSKTPLRLLTDSPPRCWKIGHDQRLSCRATPSGAGDSQDSAHAKAYSWAALFGRQRARKTVCASLVLALARPPSKPNSSSFCGPPDWARLSARAY</sequence>
<reference evidence="1 2" key="1">
    <citation type="submission" date="2019-02" db="EMBL/GenBank/DDBJ databases">
        <title>Deep-cultivation of Planctomycetes and their phenomic and genomic characterization uncovers novel biology.</title>
        <authorList>
            <person name="Wiegand S."/>
            <person name="Jogler M."/>
            <person name="Boedeker C."/>
            <person name="Pinto D."/>
            <person name="Vollmers J."/>
            <person name="Rivas-Marin E."/>
            <person name="Kohn T."/>
            <person name="Peeters S.H."/>
            <person name="Heuer A."/>
            <person name="Rast P."/>
            <person name="Oberbeckmann S."/>
            <person name="Bunk B."/>
            <person name="Jeske O."/>
            <person name="Meyerdierks A."/>
            <person name="Storesund J.E."/>
            <person name="Kallscheuer N."/>
            <person name="Luecker S."/>
            <person name="Lage O.M."/>
            <person name="Pohl T."/>
            <person name="Merkel B.J."/>
            <person name="Hornburger P."/>
            <person name="Mueller R.-W."/>
            <person name="Bruemmer F."/>
            <person name="Labrenz M."/>
            <person name="Spormann A.M."/>
            <person name="Op den Camp H."/>
            <person name="Overmann J."/>
            <person name="Amann R."/>
            <person name="Jetten M.S.M."/>
            <person name="Mascher T."/>
            <person name="Medema M.H."/>
            <person name="Devos D.P."/>
            <person name="Kaster A.-K."/>
            <person name="Ovreas L."/>
            <person name="Rohde M."/>
            <person name="Galperin M.Y."/>
            <person name="Jogler C."/>
        </authorList>
    </citation>
    <scope>NUCLEOTIDE SEQUENCE [LARGE SCALE GENOMIC DNA]</scope>
    <source>
        <strain evidence="1 2">Q31a</strain>
    </source>
</reference>
<organism evidence="1 2">
    <name type="scientific">Aureliella helgolandensis</name>
    <dbReference type="NCBI Taxonomy" id="2527968"/>
    <lineage>
        <taxon>Bacteria</taxon>
        <taxon>Pseudomonadati</taxon>
        <taxon>Planctomycetota</taxon>
        <taxon>Planctomycetia</taxon>
        <taxon>Pirellulales</taxon>
        <taxon>Pirellulaceae</taxon>
        <taxon>Aureliella</taxon>
    </lineage>
</organism>
<dbReference type="AlphaFoldDB" id="A0A518G944"/>
<dbReference type="Proteomes" id="UP000318017">
    <property type="component" value="Chromosome"/>
</dbReference>
<dbReference type="EMBL" id="CP036298">
    <property type="protein sequence ID" value="QDV25106.1"/>
    <property type="molecule type" value="Genomic_DNA"/>
</dbReference>
<accession>A0A518G944</accession>
<dbReference type="KEGG" id="ahel:Q31a_34290"/>